<proteinExistence type="predicted"/>
<reference evidence="2 3" key="1">
    <citation type="journal article" date="2020" name="Microorganisms">
        <title>Osmotic Adaptation and Compatible Solute Biosynthesis of Phototrophic Bacteria as Revealed from Genome Analyses.</title>
        <authorList>
            <person name="Imhoff J.F."/>
            <person name="Rahn T."/>
            <person name="Kunzel S."/>
            <person name="Keller A."/>
            <person name="Neulinger S.C."/>
        </authorList>
    </citation>
    <scope>NUCLEOTIDE SEQUENCE [LARGE SCALE GENOMIC DNA]</scope>
    <source>
        <strain evidence="2 3">DSM 25653</strain>
    </source>
</reference>
<comment type="caution">
    <text evidence="2">The sequence shown here is derived from an EMBL/GenBank/DDBJ whole genome shotgun (WGS) entry which is preliminary data.</text>
</comment>
<organism evidence="2 3">
    <name type="scientific">Lamprobacter modestohalophilus</name>
    <dbReference type="NCBI Taxonomy" id="1064514"/>
    <lineage>
        <taxon>Bacteria</taxon>
        <taxon>Pseudomonadati</taxon>
        <taxon>Pseudomonadota</taxon>
        <taxon>Gammaproteobacteria</taxon>
        <taxon>Chromatiales</taxon>
        <taxon>Chromatiaceae</taxon>
        <taxon>Lamprobacter</taxon>
    </lineage>
</organism>
<gene>
    <name evidence="2" type="ORF">CKO42_25475</name>
</gene>
<sequence length="70" mass="7615">MRYSPWGCAESIGGNRLPTQAPPVVAEPERKGGRRREQSVVVQLALFANQAGENRFSRSDSDLARMGAAL</sequence>
<name>A0A9X0WDY6_9GAMM</name>
<dbReference type="AlphaFoldDB" id="A0A9X0WDY6"/>
<dbReference type="Proteomes" id="UP001138768">
    <property type="component" value="Unassembled WGS sequence"/>
</dbReference>
<evidence type="ECO:0000313" key="3">
    <source>
        <dbReference type="Proteomes" id="UP001138768"/>
    </source>
</evidence>
<feature type="region of interest" description="Disordered" evidence="1">
    <location>
        <begin position="1"/>
        <end position="35"/>
    </location>
</feature>
<evidence type="ECO:0000256" key="1">
    <source>
        <dbReference type="SAM" id="MobiDB-lite"/>
    </source>
</evidence>
<dbReference type="EMBL" id="NRRY01000100">
    <property type="protein sequence ID" value="MBK1621679.1"/>
    <property type="molecule type" value="Genomic_DNA"/>
</dbReference>
<evidence type="ECO:0000313" key="2">
    <source>
        <dbReference type="EMBL" id="MBK1621679.1"/>
    </source>
</evidence>
<accession>A0A9X0WDY6</accession>
<protein>
    <submittedName>
        <fullName evidence="2">Uncharacterized protein</fullName>
    </submittedName>
</protein>
<keyword evidence="3" id="KW-1185">Reference proteome</keyword>